<evidence type="ECO:0000256" key="3">
    <source>
        <dbReference type="ARBA" id="ARBA00022692"/>
    </source>
</evidence>
<dbReference type="Proteomes" id="UP000649617">
    <property type="component" value="Unassembled WGS sequence"/>
</dbReference>
<feature type="transmembrane region" description="Helical" evidence="6">
    <location>
        <begin position="153"/>
        <end position="173"/>
    </location>
</feature>
<keyword evidence="4 6" id="KW-1133">Transmembrane helix</keyword>
<dbReference type="InterPro" id="IPR000620">
    <property type="entry name" value="EamA_dom"/>
</dbReference>
<keyword evidence="5 6" id="KW-0472">Membrane</keyword>
<accession>A0A812YM77</accession>
<comment type="subcellular location">
    <subcellularLocation>
        <location evidence="1">Cell membrane</location>
        <topology evidence="1">Multi-pass membrane protein</topology>
    </subcellularLocation>
</comment>
<dbReference type="SUPFAM" id="SSF103481">
    <property type="entry name" value="Multidrug resistance efflux transporter EmrE"/>
    <property type="match status" value="1"/>
</dbReference>
<feature type="domain" description="EamA" evidence="7">
    <location>
        <begin position="92"/>
        <end position="218"/>
    </location>
</feature>
<dbReference type="InterPro" id="IPR051258">
    <property type="entry name" value="Diverse_Substrate_Transporter"/>
</dbReference>
<organism evidence="8 9">
    <name type="scientific">Symbiodinium pilosum</name>
    <name type="common">Dinoflagellate</name>
    <dbReference type="NCBI Taxonomy" id="2952"/>
    <lineage>
        <taxon>Eukaryota</taxon>
        <taxon>Sar</taxon>
        <taxon>Alveolata</taxon>
        <taxon>Dinophyceae</taxon>
        <taxon>Suessiales</taxon>
        <taxon>Symbiodiniaceae</taxon>
        <taxon>Symbiodinium</taxon>
    </lineage>
</organism>
<feature type="domain" description="EamA" evidence="7">
    <location>
        <begin position="231"/>
        <end position="360"/>
    </location>
</feature>
<proteinExistence type="predicted"/>
<name>A0A812YM77_SYMPI</name>
<feature type="transmembrane region" description="Helical" evidence="6">
    <location>
        <begin position="203"/>
        <end position="222"/>
    </location>
</feature>
<feature type="transmembrane region" description="Helical" evidence="6">
    <location>
        <begin position="122"/>
        <end position="141"/>
    </location>
</feature>
<dbReference type="AlphaFoldDB" id="A0A812YM77"/>
<feature type="transmembrane region" description="Helical" evidence="6">
    <location>
        <begin position="261"/>
        <end position="281"/>
    </location>
</feature>
<evidence type="ECO:0000256" key="4">
    <source>
        <dbReference type="ARBA" id="ARBA00022989"/>
    </source>
</evidence>
<evidence type="ECO:0000313" key="9">
    <source>
        <dbReference type="Proteomes" id="UP000649617"/>
    </source>
</evidence>
<evidence type="ECO:0000256" key="2">
    <source>
        <dbReference type="ARBA" id="ARBA00022475"/>
    </source>
</evidence>
<dbReference type="EMBL" id="CAJNIZ010048102">
    <property type="protein sequence ID" value="CAE7782266.1"/>
    <property type="molecule type" value="Genomic_DNA"/>
</dbReference>
<evidence type="ECO:0000259" key="7">
    <source>
        <dbReference type="Pfam" id="PF00892"/>
    </source>
</evidence>
<dbReference type="PANTHER" id="PTHR42920:SF5">
    <property type="entry name" value="EAMA DOMAIN-CONTAINING PROTEIN"/>
    <property type="match status" value="1"/>
</dbReference>
<feature type="non-terminal residue" evidence="8">
    <location>
        <position position="360"/>
    </location>
</feature>
<evidence type="ECO:0000313" key="8">
    <source>
        <dbReference type="EMBL" id="CAE7782266.1"/>
    </source>
</evidence>
<reference evidence="8" key="1">
    <citation type="submission" date="2021-02" db="EMBL/GenBank/DDBJ databases">
        <authorList>
            <person name="Dougan E. K."/>
            <person name="Rhodes N."/>
            <person name="Thang M."/>
            <person name="Chan C."/>
        </authorList>
    </citation>
    <scope>NUCLEOTIDE SEQUENCE</scope>
</reference>
<keyword evidence="3 6" id="KW-0812">Transmembrane</keyword>
<dbReference type="OrthoDB" id="442614at2759"/>
<dbReference type="Pfam" id="PF00892">
    <property type="entry name" value="EamA"/>
    <property type="match status" value="2"/>
</dbReference>
<protein>
    <submittedName>
        <fullName evidence="8">FPG1 protein</fullName>
    </submittedName>
</protein>
<keyword evidence="2" id="KW-1003">Cell membrane</keyword>
<dbReference type="InterPro" id="IPR037185">
    <property type="entry name" value="EmrE-like"/>
</dbReference>
<dbReference type="PANTHER" id="PTHR42920">
    <property type="entry name" value="OS03G0707200 PROTEIN-RELATED"/>
    <property type="match status" value="1"/>
</dbReference>
<sequence length="360" mass="37592">MAATPLAMILPRSSVTWKRPSPLLTVLLLACCMRLIVRTAFVPGSPERTRQNARLAVSRQKALRRETGSASNSMKDIAEALPGNSFWKGITLFNAVCWGSSFISTKAGIDALSSAGVEDAPVVFGALRFVLAALPLLPWLLKSSSAESARTSALVGSFGAVAYAAIFVSFSYGTTGAKAAFITALQTTVVASLSSMAAKRLNLGTFCSAVLAVTGVGVLEFSSGPVEATVGDLMCMAAPIAIGLSWHVLGESMKKFPGDATPTVAIQLICFATLFGVWSFGELLWRHGPAGVAEGIAHFPALLETPGLLPALLFSAFFGNTVTMLLCNEAMKRLKASDVSLIVASEPLWAALAGAAFLGE</sequence>
<feature type="transmembrane region" description="Helical" evidence="6">
    <location>
        <begin position="228"/>
        <end position="249"/>
    </location>
</feature>
<evidence type="ECO:0000256" key="1">
    <source>
        <dbReference type="ARBA" id="ARBA00004651"/>
    </source>
</evidence>
<evidence type="ECO:0000256" key="5">
    <source>
        <dbReference type="ARBA" id="ARBA00023136"/>
    </source>
</evidence>
<dbReference type="GO" id="GO:0005886">
    <property type="term" value="C:plasma membrane"/>
    <property type="evidence" value="ECO:0007669"/>
    <property type="project" value="UniProtKB-SubCell"/>
</dbReference>
<gene>
    <name evidence="8" type="primary">FPG1</name>
    <name evidence="8" type="ORF">SPIL2461_LOCUS23272</name>
</gene>
<feature type="transmembrane region" description="Helical" evidence="6">
    <location>
        <begin position="308"/>
        <end position="327"/>
    </location>
</feature>
<keyword evidence="9" id="KW-1185">Reference proteome</keyword>
<comment type="caution">
    <text evidence="8">The sequence shown here is derived from an EMBL/GenBank/DDBJ whole genome shotgun (WGS) entry which is preliminary data.</text>
</comment>
<evidence type="ECO:0000256" key="6">
    <source>
        <dbReference type="SAM" id="Phobius"/>
    </source>
</evidence>